<dbReference type="EMBL" id="CP149822">
    <property type="protein sequence ID" value="WZN38879.1"/>
    <property type="molecule type" value="Genomic_DNA"/>
</dbReference>
<dbReference type="Pfam" id="PF20138">
    <property type="entry name" value="DUF6528"/>
    <property type="match status" value="1"/>
</dbReference>
<dbReference type="RefSeq" id="WP_341833892.1">
    <property type="nucleotide sequence ID" value="NZ_CP149822.1"/>
</dbReference>
<organism evidence="1 2">
    <name type="scientific">Chitinophaga pollutisoli</name>
    <dbReference type="NCBI Taxonomy" id="3133966"/>
    <lineage>
        <taxon>Bacteria</taxon>
        <taxon>Pseudomonadati</taxon>
        <taxon>Bacteroidota</taxon>
        <taxon>Chitinophagia</taxon>
        <taxon>Chitinophagales</taxon>
        <taxon>Chitinophagaceae</taxon>
        <taxon>Chitinophaga</taxon>
    </lineage>
</organism>
<evidence type="ECO:0000313" key="1">
    <source>
        <dbReference type="EMBL" id="WZN38879.1"/>
    </source>
</evidence>
<dbReference type="InterPro" id="IPR015943">
    <property type="entry name" value="WD40/YVTN_repeat-like_dom_sf"/>
</dbReference>
<sequence length="306" mass="34333">MNAILLFLALHFQHADYPMLVTDQARHRVLIVNAPSGQVIREWNAADIREAHRKWFRNPSEVKFSRDGRYILTCASGGGAAIIRCIDAKSVWYDSVGGNPHSIDIAPYNTAVVASSTGNTYTVFRYDTTSAPYQQGRPRKAVFAPDAHAVNFYNGNFYIAGSNHIWICGFREGNPGGVAEVAAYKTVKIPGRGAHDMIYGSRDGVFYLTMVDTLLEFHTKDNSFHAVAGKIQRNIKSFSESPDNILPNTVTVPQEQWWTDEVQDQQGNVLLKLPGAKIYKARWLRGFVNMETRINAKGDTVMFKKW</sequence>
<evidence type="ECO:0000313" key="2">
    <source>
        <dbReference type="Proteomes" id="UP001485459"/>
    </source>
</evidence>
<dbReference type="Gene3D" id="2.130.10.10">
    <property type="entry name" value="YVTN repeat-like/Quinoprotein amine dehydrogenase"/>
    <property type="match status" value="1"/>
</dbReference>
<dbReference type="InterPro" id="IPR011048">
    <property type="entry name" value="Haem_d1_sf"/>
</dbReference>
<gene>
    <name evidence="1" type="ORF">WJU16_12790</name>
</gene>
<keyword evidence="2" id="KW-1185">Reference proteome</keyword>
<dbReference type="InterPro" id="IPR045383">
    <property type="entry name" value="DUF6528"/>
</dbReference>
<name>A0ABZ2YHF5_9BACT</name>
<dbReference type="Proteomes" id="UP001485459">
    <property type="component" value="Chromosome"/>
</dbReference>
<dbReference type="SUPFAM" id="SSF51004">
    <property type="entry name" value="C-terminal (heme d1) domain of cytochrome cd1-nitrite reductase"/>
    <property type="match status" value="1"/>
</dbReference>
<protein>
    <submittedName>
        <fullName evidence="1">DUF6528 family protein</fullName>
    </submittedName>
</protein>
<proteinExistence type="predicted"/>
<accession>A0ABZ2YHF5</accession>
<reference evidence="2" key="1">
    <citation type="submission" date="2024-03" db="EMBL/GenBank/DDBJ databases">
        <title>Chitinophaga horti sp. nov., isolated from garden soil.</title>
        <authorList>
            <person name="Lee D.S."/>
            <person name="Han D.M."/>
            <person name="Baek J.H."/>
            <person name="Choi D.G."/>
            <person name="Jeon J.H."/>
            <person name="Jeon C.O."/>
        </authorList>
    </citation>
    <scope>NUCLEOTIDE SEQUENCE [LARGE SCALE GENOMIC DNA]</scope>
    <source>
        <strain evidence="2">GPA1</strain>
    </source>
</reference>